<keyword evidence="3" id="KW-1185">Reference proteome</keyword>
<gene>
    <name evidence="2" type="ORF">NCTC11923_00834</name>
</gene>
<dbReference type="EMBL" id="LR134363">
    <property type="protein sequence ID" value="VEG74211.1"/>
    <property type="molecule type" value="Genomic_DNA"/>
</dbReference>
<sequence length="175" mass="19337">MSVQPAPPVLMPAWLLVIAVVGLMIVAAWLARTLLVTRRDVSTEVGDIPMAPGERRQWADRIEGVASRWRSGELDLRALHLELAALMRGFAEARSGQEITTATVTEILAMADTTGPSSVTQRLSQVRRARRPLDDNPLGHVGELLAIWEQPSFDREPEAAAQEALDRAEEVVNRW</sequence>
<dbReference type="KEGG" id="asla:NCTC11923_00834"/>
<proteinExistence type="predicted"/>
<accession>A0A3S4SJL3</accession>
<dbReference type="STRING" id="1278298.GCA_000428685_01910"/>
<evidence type="ECO:0008006" key="4">
    <source>
        <dbReference type="Google" id="ProtNLM"/>
    </source>
</evidence>
<reference evidence="2 3" key="1">
    <citation type="submission" date="2018-12" db="EMBL/GenBank/DDBJ databases">
        <authorList>
            <consortium name="Pathogen Informatics"/>
        </authorList>
    </citation>
    <scope>NUCLEOTIDE SEQUENCE [LARGE SCALE GENOMIC DNA]</scope>
    <source>
        <strain evidence="2 3">NCTC11923</strain>
    </source>
</reference>
<keyword evidence="1" id="KW-0472">Membrane</keyword>
<evidence type="ECO:0000313" key="3">
    <source>
        <dbReference type="Proteomes" id="UP000276899"/>
    </source>
</evidence>
<evidence type="ECO:0000256" key="1">
    <source>
        <dbReference type="SAM" id="Phobius"/>
    </source>
</evidence>
<name>A0A3S4SJL3_9ACTO</name>
<keyword evidence="1" id="KW-0812">Transmembrane</keyword>
<feature type="transmembrane region" description="Helical" evidence="1">
    <location>
        <begin position="12"/>
        <end position="31"/>
    </location>
</feature>
<organism evidence="2 3">
    <name type="scientific">Actinomyces slackii</name>
    <dbReference type="NCBI Taxonomy" id="52774"/>
    <lineage>
        <taxon>Bacteria</taxon>
        <taxon>Bacillati</taxon>
        <taxon>Actinomycetota</taxon>
        <taxon>Actinomycetes</taxon>
        <taxon>Actinomycetales</taxon>
        <taxon>Actinomycetaceae</taxon>
        <taxon>Actinomyces</taxon>
    </lineage>
</organism>
<dbReference type="Proteomes" id="UP000276899">
    <property type="component" value="Chromosome"/>
</dbReference>
<keyword evidence="1" id="KW-1133">Transmembrane helix</keyword>
<protein>
    <recommendedName>
        <fullName evidence="4">Alpha-amylase</fullName>
    </recommendedName>
</protein>
<dbReference type="AlphaFoldDB" id="A0A3S4SJL3"/>
<evidence type="ECO:0000313" key="2">
    <source>
        <dbReference type="EMBL" id="VEG74211.1"/>
    </source>
</evidence>